<dbReference type="OrthoDB" id="3854979at2"/>
<evidence type="ECO:0000256" key="2">
    <source>
        <dbReference type="SAM" id="Phobius"/>
    </source>
</evidence>
<sequence length="173" mass="17468">MTTPQNPYQTPPQDGQAAPQNPYAAPNANIPPQQGYPAAPPAGFPAPPAAGFPAPPATAKSGRAGRFGKILGIRLVGSIVAFVVIGGGYAIYDHMSGGADTAKVGDCVSVSGSNSNPDLHVVSCSDSSANYKVVEVKDGTDYNECQGVPGAVAGYSQSGGRYTSDVVLCLGNK</sequence>
<dbReference type="STRING" id="235985.SAMN05414137_105115"/>
<evidence type="ECO:0000313" key="3">
    <source>
        <dbReference type="EMBL" id="SEL04596.1"/>
    </source>
</evidence>
<dbReference type="AlphaFoldDB" id="A0A1H7M053"/>
<keyword evidence="2" id="KW-0812">Transmembrane</keyword>
<protein>
    <submittedName>
        <fullName evidence="3">Uncharacterized protein</fullName>
    </submittedName>
</protein>
<proteinExistence type="predicted"/>
<evidence type="ECO:0000256" key="1">
    <source>
        <dbReference type="SAM" id="MobiDB-lite"/>
    </source>
</evidence>
<feature type="transmembrane region" description="Helical" evidence="2">
    <location>
        <begin position="71"/>
        <end position="92"/>
    </location>
</feature>
<feature type="compositionally biased region" description="Low complexity" evidence="1">
    <location>
        <begin position="1"/>
        <end position="33"/>
    </location>
</feature>
<name>A0A1H7M053_STRJI</name>
<accession>A0A1H7M053</accession>
<dbReference type="eggNOG" id="ENOG5031SDA">
    <property type="taxonomic scope" value="Bacteria"/>
</dbReference>
<evidence type="ECO:0000313" key="4">
    <source>
        <dbReference type="Proteomes" id="UP000183015"/>
    </source>
</evidence>
<keyword evidence="4" id="KW-1185">Reference proteome</keyword>
<dbReference type="RefSeq" id="WP_042461125.1">
    <property type="nucleotide sequence ID" value="NZ_BBPN01000080.1"/>
</dbReference>
<keyword evidence="2" id="KW-0472">Membrane</keyword>
<dbReference type="EMBL" id="FOAZ01000005">
    <property type="protein sequence ID" value="SEL04596.1"/>
    <property type="molecule type" value="Genomic_DNA"/>
</dbReference>
<dbReference type="Proteomes" id="UP000183015">
    <property type="component" value="Unassembled WGS sequence"/>
</dbReference>
<organism evidence="3 4">
    <name type="scientific">Streptacidiphilus jiangxiensis</name>
    <dbReference type="NCBI Taxonomy" id="235985"/>
    <lineage>
        <taxon>Bacteria</taxon>
        <taxon>Bacillati</taxon>
        <taxon>Actinomycetota</taxon>
        <taxon>Actinomycetes</taxon>
        <taxon>Kitasatosporales</taxon>
        <taxon>Streptomycetaceae</taxon>
        <taxon>Streptacidiphilus</taxon>
    </lineage>
</organism>
<feature type="compositionally biased region" description="Pro residues" evidence="1">
    <location>
        <begin position="38"/>
        <end position="56"/>
    </location>
</feature>
<gene>
    <name evidence="3" type="ORF">SAMN05414137_105115</name>
</gene>
<feature type="region of interest" description="Disordered" evidence="1">
    <location>
        <begin position="1"/>
        <end position="58"/>
    </location>
</feature>
<keyword evidence="2" id="KW-1133">Transmembrane helix</keyword>
<reference evidence="4" key="1">
    <citation type="submission" date="2016-10" db="EMBL/GenBank/DDBJ databases">
        <authorList>
            <person name="Varghese N."/>
        </authorList>
    </citation>
    <scope>NUCLEOTIDE SEQUENCE [LARGE SCALE GENOMIC DNA]</scope>
    <source>
        <strain evidence="4">DSM 45096 / BCRC 16803 / CGMCC 4.1857 / CIP 109030 / JCM 12277 / KCTC 19219 / NBRC 100920 / 33214</strain>
    </source>
</reference>